<evidence type="ECO:0000256" key="6">
    <source>
        <dbReference type="ARBA" id="ARBA00022840"/>
    </source>
</evidence>
<keyword evidence="5 9" id="KW-0093">Biotin biosynthesis</keyword>
<evidence type="ECO:0000313" key="10">
    <source>
        <dbReference type="EMBL" id="RSY87447.1"/>
    </source>
</evidence>
<dbReference type="AlphaFoldDB" id="A0A430G5B4"/>
<evidence type="ECO:0000256" key="8">
    <source>
        <dbReference type="ARBA" id="ARBA00047386"/>
    </source>
</evidence>
<keyword evidence="6 9" id="KW-0067">ATP-binding</keyword>
<feature type="binding site" evidence="9">
    <location>
        <begin position="10"/>
        <end position="15"/>
    </location>
    <ligand>
        <name>ATP</name>
        <dbReference type="ChEBI" id="CHEBI:30616"/>
    </ligand>
</feature>
<feature type="binding site" evidence="9">
    <location>
        <position position="41"/>
    </location>
    <ligand>
        <name>ATP</name>
        <dbReference type="ChEBI" id="CHEBI:30616"/>
    </ligand>
</feature>
<evidence type="ECO:0000256" key="3">
    <source>
        <dbReference type="ARBA" id="ARBA00022723"/>
    </source>
</evidence>
<proteinExistence type="inferred from homology"/>
<feature type="binding site" evidence="9">
    <location>
        <position position="14"/>
    </location>
    <ligand>
        <name>Mg(2+)</name>
        <dbReference type="ChEBI" id="CHEBI:18420"/>
    </ligand>
</feature>
<keyword evidence="7 9" id="KW-0460">Magnesium</keyword>
<reference evidence="10 11" key="1">
    <citation type="submission" date="2018-07" db="EMBL/GenBank/DDBJ databases">
        <title>Genomic and Epidemiologic Investigation of an Indolent Hospital Outbreak.</title>
        <authorList>
            <person name="Johnson R.C."/>
            <person name="Deming C."/>
            <person name="Conlan S."/>
            <person name="Zellmer C.J."/>
            <person name="Michelin A.V."/>
            <person name="Lee-Lin S."/>
            <person name="Thomas P.J."/>
            <person name="Park M."/>
            <person name="Weingarten R.A."/>
            <person name="Less J."/>
            <person name="Dekker J.P."/>
            <person name="Frank K.M."/>
            <person name="Musser K.A."/>
            <person name="Mcquiston J.R."/>
            <person name="Henderson D.K."/>
            <person name="Lau A.F."/>
            <person name="Palmore T.N."/>
            <person name="Segre J.A."/>
        </authorList>
    </citation>
    <scope>NUCLEOTIDE SEQUENCE [LARGE SCALE GENOMIC DNA]</scope>
    <source>
        <strain evidence="10 11">SK-CDC1_0717</strain>
    </source>
</reference>
<organism evidence="10 11">
    <name type="scientific">Sphingomonas koreensis</name>
    <dbReference type="NCBI Taxonomy" id="93064"/>
    <lineage>
        <taxon>Bacteria</taxon>
        <taxon>Pseudomonadati</taxon>
        <taxon>Pseudomonadota</taxon>
        <taxon>Alphaproteobacteria</taxon>
        <taxon>Sphingomonadales</taxon>
        <taxon>Sphingomonadaceae</taxon>
        <taxon>Sphingomonas</taxon>
    </lineage>
</organism>
<comment type="subunit">
    <text evidence="9">Homodimer.</text>
</comment>
<keyword evidence="4 9" id="KW-0547">Nucleotide-binding</keyword>
<gene>
    <name evidence="9" type="primary">bioD</name>
    <name evidence="10" type="ORF">DAH66_07370</name>
</gene>
<dbReference type="Proteomes" id="UP000287746">
    <property type="component" value="Unassembled WGS sequence"/>
</dbReference>
<dbReference type="GO" id="GO:0005829">
    <property type="term" value="C:cytosol"/>
    <property type="evidence" value="ECO:0007669"/>
    <property type="project" value="TreeGrafter"/>
</dbReference>
<evidence type="ECO:0000313" key="11">
    <source>
        <dbReference type="Proteomes" id="UP000287746"/>
    </source>
</evidence>
<comment type="catalytic activity">
    <reaction evidence="8">
        <text>(7R,8S)-8-amino-7-(carboxyamino)nonanoate + ATP = (4R,5S)-dethiobiotin + ADP + phosphate + H(+)</text>
        <dbReference type="Rhea" id="RHEA:63684"/>
        <dbReference type="ChEBI" id="CHEBI:15378"/>
        <dbReference type="ChEBI" id="CHEBI:30616"/>
        <dbReference type="ChEBI" id="CHEBI:43474"/>
        <dbReference type="ChEBI" id="CHEBI:149470"/>
        <dbReference type="ChEBI" id="CHEBI:149473"/>
        <dbReference type="ChEBI" id="CHEBI:456216"/>
    </reaction>
</comment>
<dbReference type="InterPro" id="IPR004472">
    <property type="entry name" value="DTB_synth_BioD"/>
</dbReference>
<accession>A0A430G5B4</accession>
<dbReference type="UniPathway" id="UPA00078">
    <property type="reaction ID" value="UER00161"/>
</dbReference>
<comment type="caution">
    <text evidence="9">Lacks conserved residue(s) required for the propagation of feature annotation.</text>
</comment>
<dbReference type="EMBL" id="QQYZ01000005">
    <property type="protein sequence ID" value="RSY87447.1"/>
    <property type="molecule type" value="Genomic_DNA"/>
</dbReference>
<dbReference type="GO" id="GO:0005524">
    <property type="term" value="F:ATP binding"/>
    <property type="evidence" value="ECO:0007669"/>
    <property type="project" value="UniProtKB-UniRule"/>
</dbReference>
<evidence type="ECO:0000256" key="5">
    <source>
        <dbReference type="ARBA" id="ARBA00022756"/>
    </source>
</evidence>
<feature type="binding site" evidence="9">
    <location>
        <position position="41"/>
    </location>
    <ligand>
        <name>Mg(2+)</name>
        <dbReference type="ChEBI" id="CHEBI:18420"/>
    </ligand>
</feature>
<feature type="active site" evidence="9">
    <location>
        <position position="30"/>
    </location>
</feature>
<comment type="pathway">
    <text evidence="9">Cofactor biosynthesis; biotin biosynthesis; biotin from 7,8-diaminononanoate: step 1/2.</text>
</comment>
<evidence type="ECO:0000256" key="2">
    <source>
        <dbReference type="ARBA" id="ARBA00022598"/>
    </source>
</evidence>
<dbReference type="PIRSF" id="PIRSF006755">
    <property type="entry name" value="DTB_synth"/>
    <property type="match status" value="1"/>
</dbReference>
<comment type="caution">
    <text evidence="10">The sequence shown here is derived from an EMBL/GenBank/DDBJ whole genome shotgun (WGS) entry which is preliminary data.</text>
</comment>
<dbReference type="SUPFAM" id="SSF52540">
    <property type="entry name" value="P-loop containing nucleoside triphosphate hydrolases"/>
    <property type="match status" value="1"/>
</dbReference>
<dbReference type="PANTHER" id="PTHR43210">
    <property type="entry name" value="DETHIOBIOTIN SYNTHETASE"/>
    <property type="match status" value="1"/>
</dbReference>
<dbReference type="GO" id="GO:0000287">
    <property type="term" value="F:magnesium ion binding"/>
    <property type="evidence" value="ECO:0007669"/>
    <property type="project" value="UniProtKB-UniRule"/>
</dbReference>
<dbReference type="InterPro" id="IPR027417">
    <property type="entry name" value="P-loop_NTPase"/>
</dbReference>
<comment type="cofactor">
    <cofactor evidence="9">
        <name>Mg(2+)</name>
        <dbReference type="ChEBI" id="CHEBI:18420"/>
    </cofactor>
</comment>
<name>A0A430G5B4_9SPHN</name>
<feature type="binding site" evidence="9">
    <location>
        <position position="92"/>
    </location>
    <ligand>
        <name>Mg(2+)</name>
        <dbReference type="ChEBI" id="CHEBI:18420"/>
    </ligand>
</feature>
<keyword evidence="3 9" id="KW-0479">Metal-binding</keyword>
<dbReference type="CDD" id="cd03109">
    <property type="entry name" value="DTBS"/>
    <property type="match status" value="1"/>
</dbReference>
<evidence type="ECO:0000256" key="7">
    <source>
        <dbReference type="ARBA" id="ARBA00022842"/>
    </source>
</evidence>
<dbReference type="EC" id="6.3.3.3" evidence="9"/>
<dbReference type="GO" id="GO:0004141">
    <property type="term" value="F:dethiobiotin synthase activity"/>
    <property type="evidence" value="ECO:0007669"/>
    <property type="project" value="UniProtKB-UniRule"/>
</dbReference>
<keyword evidence="1 9" id="KW-0963">Cytoplasm</keyword>
<comment type="catalytic activity">
    <reaction evidence="9">
        <text>(7R,8S)-7,8-diammoniononanoate + CO2 + ATP = (4R,5S)-dethiobiotin + ADP + phosphate + 3 H(+)</text>
        <dbReference type="Rhea" id="RHEA:15805"/>
        <dbReference type="ChEBI" id="CHEBI:15378"/>
        <dbReference type="ChEBI" id="CHEBI:16526"/>
        <dbReference type="ChEBI" id="CHEBI:30616"/>
        <dbReference type="ChEBI" id="CHEBI:43474"/>
        <dbReference type="ChEBI" id="CHEBI:149469"/>
        <dbReference type="ChEBI" id="CHEBI:149473"/>
        <dbReference type="ChEBI" id="CHEBI:456216"/>
        <dbReference type="EC" id="6.3.3.3"/>
    </reaction>
</comment>
<dbReference type="HAMAP" id="MF_00336">
    <property type="entry name" value="BioD"/>
    <property type="match status" value="1"/>
</dbReference>
<comment type="similarity">
    <text evidence="9">Belongs to the dethiobiotin synthetase family.</text>
</comment>
<protein>
    <recommendedName>
        <fullName evidence="9">ATP-dependent dethiobiotin synthetase BioD</fullName>
        <ecNumber evidence="9">6.3.3.3</ecNumber>
    </recommendedName>
    <alternativeName>
        <fullName evidence="9">DTB synthetase</fullName>
        <shortName evidence="9">DTBS</shortName>
    </alternativeName>
    <alternativeName>
        <fullName evidence="9">Dethiobiotin synthase</fullName>
    </alternativeName>
</protein>
<dbReference type="PANTHER" id="PTHR43210:SF2">
    <property type="entry name" value="ATP-DEPENDENT DETHIOBIOTIN SYNTHETASE BIOD 2"/>
    <property type="match status" value="1"/>
</dbReference>
<dbReference type="GO" id="GO:0009102">
    <property type="term" value="P:biotin biosynthetic process"/>
    <property type="evidence" value="ECO:0007669"/>
    <property type="project" value="UniProtKB-UniRule"/>
</dbReference>
<evidence type="ECO:0000256" key="1">
    <source>
        <dbReference type="ARBA" id="ARBA00022490"/>
    </source>
</evidence>
<comment type="subcellular location">
    <subcellularLocation>
        <location evidence="9">Cytoplasm</location>
    </subcellularLocation>
</comment>
<dbReference type="Pfam" id="PF13500">
    <property type="entry name" value="AAA_26"/>
    <property type="match status" value="1"/>
</dbReference>
<comment type="function">
    <text evidence="9">Catalyzes a mechanistically unusual reaction, the ATP-dependent insertion of CO2 between the N7 and N8 nitrogen atoms of 7,8-diaminopelargonic acid (DAPA, also called 7,8-diammoniononanoate) to form a ureido ring.</text>
</comment>
<dbReference type="Gene3D" id="3.40.50.300">
    <property type="entry name" value="P-loop containing nucleotide triphosphate hydrolases"/>
    <property type="match status" value="1"/>
</dbReference>
<feature type="binding site" evidence="9">
    <location>
        <begin position="92"/>
        <end position="95"/>
    </location>
    <ligand>
        <name>ATP</name>
        <dbReference type="ChEBI" id="CHEBI:30616"/>
    </ligand>
</feature>
<feature type="binding site" evidence="9">
    <location>
        <begin position="180"/>
        <end position="182"/>
    </location>
    <ligand>
        <name>ATP</name>
        <dbReference type="ChEBI" id="CHEBI:30616"/>
    </ligand>
</feature>
<dbReference type="RefSeq" id="WP_126004067.1">
    <property type="nucleotide sequence ID" value="NZ_QQYZ01000005.1"/>
</dbReference>
<keyword evidence="2 9" id="KW-0436">Ligase</keyword>
<sequence length="199" mass="20985">MIVVTGTDTGVGKTVAAAALAWRLGASYWKPVQAGLDEETDSEVVARLASVEVLPEAYRLTTPCSPHRAAEIDGVTIDLDRLAPPPGRLVIEGAGGALVPLTRDLVYADIFARWGLPVVVVARTTLGTINHTLLTVEALRARSIWVGGILFSGNAMPDSEATICAMGKVRSLGRIPVLDPLTPERLRTAAQALDLADLA</sequence>
<dbReference type="NCBIfam" id="TIGR00347">
    <property type="entry name" value="bioD"/>
    <property type="match status" value="1"/>
</dbReference>
<evidence type="ECO:0000256" key="4">
    <source>
        <dbReference type="ARBA" id="ARBA00022741"/>
    </source>
</evidence>
<evidence type="ECO:0000256" key="9">
    <source>
        <dbReference type="HAMAP-Rule" id="MF_00336"/>
    </source>
</evidence>